<organism evidence="2 3">
    <name type="scientific">Microthlaspi erraticum</name>
    <dbReference type="NCBI Taxonomy" id="1685480"/>
    <lineage>
        <taxon>Eukaryota</taxon>
        <taxon>Viridiplantae</taxon>
        <taxon>Streptophyta</taxon>
        <taxon>Embryophyta</taxon>
        <taxon>Tracheophyta</taxon>
        <taxon>Spermatophyta</taxon>
        <taxon>Magnoliopsida</taxon>
        <taxon>eudicotyledons</taxon>
        <taxon>Gunneridae</taxon>
        <taxon>Pentapetalae</taxon>
        <taxon>rosids</taxon>
        <taxon>malvids</taxon>
        <taxon>Brassicales</taxon>
        <taxon>Brassicaceae</taxon>
        <taxon>Coluteocarpeae</taxon>
        <taxon>Microthlaspi</taxon>
    </lineage>
</organism>
<keyword evidence="3" id="KW-1185">Reference proteome</keyword>
<sequence length="183" mass="20027">MKKLEKLQYSSASNTTPATTPFRFDPSSSSSPPTTLLTPISNNSQFLPLGTAAAADSYPREAFLVDQISSTTANLPYPCNAPTTAFDTWSSHNVVLNICGSEAFFTLCCPKDKTGVFTNVCYLFEKYNIEVVFANVSSNVFRSTYMIQTQVNPYDNQLLGDGFGVGEIFKQAAQEIVSYFSSL</sequence>
<dbReference type="Proteomes" id="UP000467841">
    <property type="component" value="Unassembled WGS sequence"/>
</dbReference>
<feature type="compositionally biased region" description="Low complexity" evidence="1">
    <location>
        <begin position="10"/>
        <end position="35"/>
    </location>
</feature>
<dbReference type="EMBL" id="CACVBM020001385">
    <property type="protein sequence ID" value="CAA7048322.1"/>
    <property type="molecule type" value="Genomic_DNA"/>
</dbReference>
<accession>A0A6D2K5H3</accession>
<protein>
    <recommendedName>
        <fullName evidence="4">ACT domain-containing protein</fullName>
    </recommendedName>
</protein>
<evidence type="ECO:0000256" key="1">
    <source>
        <dbReference type="SAM" id="MobiDB-lite"/>
    </source>
</evidence>
<dbReference type="AlphaFoldDB" id="A0A6D2K5H3"/>
<feature type="region of interest" description="Disordered" evidence="1">
    <location>
        <begin position="1"/>
        <end position="35"/>
    </location>
</feature>
<dbReference type="InterPro" id="IPR044278">
    <property type="entry name" value="BHLH95-like"/>
</dbReference>
<evidence type="ECO:0000313" key="2">
    <source>
        <dbReference type="EMBL" id="CAA7048322.1"/>
    </source>
</evidence>
<evidence type="ECO:0008006" key="4">
    <source>
        <dbReference type="Google" id="ProtNLM"/>
    </source>
</evidence>
<dbReference type="PANTHER" id="PTHR46772">
    <property type="entry name" value="BHLH DOMAIN-CONTAINING PROTEIN"/>
    <property type="match status" value="1"/>
</dbReference>
<comment type="caution">
    <text evidence="2">The sequence shown here is derived from an EMBL/GenBank/DDBJ whole genome shotgun (WGS) entry which is preliminary data.</text>
</comment>
<proteinExistence type="predicted"/>
<dbReference type="GO" id="GO:0009960">
    <property type="term" value="P:endosperm development"/>
    <property type="evidence" value="ECO:0007669"/>
    <property type="project" value="InterPro"/>
</dbReference>
<dbReference type="PANTHER" id="PTHR46772:SF8">
    <property type="entry name" value="TRANSCRIPTION FACTOR BHLH95"/>
    <property type="match status" value="1"/>
</dbReference>
<evidence type="ECO:0000313" key="3">
    <source>
        <dbReference type="Proteomes" id="UP000467841"/>
    </source>
</evidence>
<reference evidence="2" key="1">
    <citation type="submission" date="2020-01" db="EMBL/GenBank/DDBJ databases">
        <authorList>
            <person name="Mishra B."/>
        </authorList>
    </citation>
    <scope>NUCLEOTIDE SEQUENCE [LARGE SCALE GENOMIC DNA]</scope>
</reference>
<dbReference type="GO" id="GO:0003700">
    <property type="term" value="F:DNA-binding transcription factor activity"/>
    <property type="evidence" value="ECO:0007669"/>
    <property type="project" value="InterPro"/>
</dbReference>
<name>A0A6D2K5H3_9BRAS</name>
<dbReference type="OrthoDB" id="690068at2759"/>
<gene>
    <name evidence="2" type="ORF">MERR_LOCUS35557</name>
</gene>